<dbReference type="GO" id="GO:0016757">
    <property type="term" value="F:glycosyltransferase activity"/>
    <property type="evidence" value="ECO:0007669"/>
    <property type="project" value="TreeGrafter"/>
</dbReference>
<dbReference type="AlphaFoldDB" id="A0A1V0GQX9"/>
<evidence type="ECO:0000313" key="2">
    <source>
        <dbReference type="Proteomes" id="UP000191257"/>
    </source>
</evidence>
<dbReference type="Gene3D" id="3.40.50.2000">
    <property type="entry name" value="Glycogen Phosphorylase B"/>
    <property type="match status" value="2"/>
</dbReference>
<dbReference type="PANTHER" id="PTHR45947:SF15">
    <property type="entry name" value="TEICHURONIC ACID BIOSYNTHESIS GLYCOSYLTRANSFERASE TUAC-RELATED"/>
    <property type="match status" value="1"/>
</dbReference>
<proteinExistence type="predicted"/>
<dbReference type="eggNOG" id="COG0438">
    <property type="taxonomic scope" value="Bacteria"/>
</dbReference>
<dbReference type="EMBL" id="CP020442">
    <property type="protein sequence ID" value="ARC36264.1"/>
    <property type="molecule type" value="Genomic_DNA"/>
</dbReference>
<reference evidence="1" key="1">
    <citation type="submission" date="2017-12" db="EMBL/GenBank/DDBJ databases">
        <title>FDA dAtabase for Regulatory Grade micrObial Sequences (FDA-ARGOS): Supporting development and validation of Infectious Disease Dx tests.</title>
        <authorList>
            <person name="Campos J."/>
            <person name="Goldberg B."/>
            <person name="Tallon L."/>
            <person name="Sadzewicz L."/>
            <person name="Sengamalay N."/>
            <person name="Ott S."/>
            <person name="Godinez A."/>
            <person name="Nagaraj S."/>
            <person name="Vyas G."/>
            <person name="Aluvathingal J."/>
            <person name="Nadendla S."/>
            <person name="Geyer C."/>
            <person name="Nandy P."/>
            <person name="Hobson J."/>
            <person name="Sichtig H."/>
        </authorList>
    </citation>
    <scope>NUCLEOTIDE SEQUENCE</scope>
    <source>
        <strain evidence="1">FDAARGOS_252</strain>
    </source>
</reference>
<dbReference type="InterPro" id="IPR050194">
    <property type="entry name" value="Glycosyltransferase_grp1"/>
</dbReference>
<dbReference type="PANTHER" id="PTHR45947">
    <property type="entry name" value="SULFOQUINOVOSYL TRANSFERASE SQD2"/>
    <property type="match status" value="1"/>
</dbReference>
<accession>A0A1V0GQX9</accession>
<dbReference type="RefSeq" id="WP_080621042.1">
    <property type="nucleotide sequence ID" value="NZ_CAWMZI010000001.1"/>
</dbReference>
<dbReference type="STRING" id="147645.A6J80_07635"/>
<sequence>MRIGYLVNTYPRPSHSFIRREIAALEALGFDIHRFSMRGDAQALKDPADRQEHDRTERILEAGGPRLLGDLARAAGANAGQLRRAISMAHARAQAGESGLARQLIYLAEGARIAARSKALGLQHIHAHFGTNSARVAGFSRLLGGPPFSFTVHGPEEFDRPQPLDLGGKLALSEFCVTVSSFGRSQMYRWADSADLDKVRVVHCGLDLDRWRDPAAMPQGPLHLVAVGRFAEQKGFGLLIRAFAQAWGKNPALRLSLVGDGELRPLIQQVIAAEGMEPAVSLLGWQDETGVRDAIDAAHALVTPSFAEGLPVVLMEAMARARPVIGTYIAGIPELVRPGQDGWLVPAGDADALAQAMLDAAACAPQALSEMGQSALARVTARHDIRESARRLAALFTRATG</sequence>
<gene>
    <name evidence="1" type="ORF">A6J80_07635</name>
</gene>
<dbReference type="SUPFAM" id="SSF53756">
    <property type="entry name" value="UDP-Glycosyltransferase/glycogen phosphorylase"/>
    <property type="match status" value="1"/>
</dbReference>
<organism evidence="1 2">
    <name type="scientific">Paracoccus yeei</name>
    <dbReference type="NCBI Taxonomy" id="147645"/>
    <lineage>
        <taxon>Bacteria</taxon>
        <taxon>Pseudomonadati</taxon>
        <taxon>Pseudomonadota</taxon>
        <taxon>Alphaproteobacteria</taxon>
        <taxon>Rhodobacterales</taxon>
        <taxon>Paracoccaceae</taxon>
        <taxon>Paracoccus</taxon>
    </lineage>
</organism>
<name>A0A1V0GQX9_9RHOB</name>
<dbReference type="CDD" id="cd03801">
    <property type="entry name" value="GT4_PimA-like"/>
    <property type="match status" value="1"/>
</dbReference>
<dbReference type="Proteomes" id="UP000191257">
    <property type="component" value="Chromosome"/>
</dbReference>
<protein>
    <submittedName>
        <fullName evidence="1">Colanic acid biosynthesis glycosyltransferase WcaL</fullName>
    </submittedName>
</protein>
<dbReference type="KEGG" id="pye:A6J80_07635"/>
<keyword evidence="2" id="KW-1185">Reference proteome</keyword>
<dbReference type="Pfam" id="PF13692">
    <property type="entry name" value="Glyco_trans_1_4"/>
    <property type="match status" value="1"/>
</dbReference>
<evidence type="ECO:0000313" key="1">
    <source>
        <dbReference type="EMBL" id="ARC36264.1"/>
    </source>
</evidence>